<sequence>MKSLLIFGASRGTGEQVVKHARKQGYRCVAVVRQQAHYDALLELGVEPILGDANDIDIIEKACLLAGKDCTIVSTLGGNQANYQPQMHIINQAEKHQINHMVLITSLGCGDSWSTLSERAKAAFGYAVREKTLAEAWLQTSLLDYCILRPGGLTNGEATHNARCDTNTEVHGYIRRHDLALVILDKIQQPQLGNNIYSVIDPDLVVERS</sequence>
<dbReference type="AlphaFoldDB" id="A0A495RK84"/>
<dbReference type="RefSeq" id="WP_121144617.1">
    <property type="nucleotide sequence ID" value="NZ_RBWY01000001.1"/>
</dbReference>
<dbReference type="InterPro" id="IPR016040">
    <property type="entry name" value="NAD(P)-bd_dom"/>
</dbReference>
<dbReference type="Gene3D" id="3.40.50.720">
    <property type="entry name" value="NAD(P)-binding Rossmann-like Domain"/>
    <property type="match status" value="1"/>
</dbReference>
<dbReference type="OrthoDB" id="9803892at2"/>
<dbReference type="EMBL" id="RBWY01000001">
    <property type="protein sequence ID" value="RKS87741.1"/>
    <property type="molecule type" value="Genomic_DNA"/>
</dbReference>
<comment type="caution">
    <text evidence="2">The sequence shown here is derived from an EMBL/GenBank/DDBJ whole genome shotgun (WGS) entry which is preliminary data.</text>
</comment>
<accession>A0A495RK84</accession>
<protein>
    <submittedName>
        <fullName evidence="2">Uncharacterized protein YbjT (DUF2867 family)</fullName>
    </submittedName>
</protein>
<proteinExistence type="predicted"/>
<feature type="domain" description="NAD(P)-binding" evidence="1">
    <location>
        <begin position="8"/>
        <end position="190"/>
    </location>
</feature>
<name>A0A495RK84_9GAMM</name>
<dbReference type="PANTHER" id="PTHR15020">
    <property type="entry name" value="FLAVIN REDUCTASE-RELATED"/>
    <property type="match status" value="1"/>
</dbReference>
<dbReference type="Proteomes" id="UP000278542">
    <property type="component" value="Unassembled WGS sequence"/>
</dbReference>
<evidence type="ECO:0000313" key="2">
    <source>
        <dbReference type="EMBL" id="RKS87741.1"/>
    </source>
</evidence>
<evidence type="ECO:0000313" key="3">
    <source>
        <dbReference type="Proteomes" id="UP000278542"/>
    </source>
</evidence>
<dbReference type="SUPFAM" id="SSF51735">
    <property type="entry name" value="NAD(P)-binding Rossmann-fold domains"/>
    <property type="match status" value="1"/>
</dbReference>
<keyword evidence="3" id="KW-1185">Reference proteome</keyword>
<gene>
    <name evidence="2" type="ORF">DES39_0983</name>
</gene>
<dbReference type="InterPro" id="IPR036291">
    <property type="entry name" value="NAD(P)-bd_dom_sf"/>
</dbReference>
<evidence type="ECO:0000259" key="1">
    <source>
        <dbReference type="Pfam" id="PF13460"/>
    </source>
</evidence>
<reference evidence="2 3" key="1">
    <citation type="submission" date="2018-10" db="EMBL/GenBank/DDBJ databases">
        <title>Genomic Encyclopedia of Type Strains, Phase IV (KMG-IV): sequencing the most valuable type-strain genomes for metagenomic binning, comparative biology and taxonomic classification.</title>
        <authorList>
            <person name="Goeker M."/>
        </authorList>
    </citation>
    <scope>NUCLEOTIDE SEQUENCE [LARGE SCALE GENOMIC DNA]</scope>
    <source>
        <strain evidence="2 3">DSM 22228</strain>
    </source>
</reference>
<dbReference type="PANTHER" id="PTHR15020:SF50">
    <property type="entry name" value="UPF0659 PROTEIN YMR090W"/>
    <property type="match status" value="1"/>
</dbReference>
<organism evidence="2 3">
    <name type="scientific">Orbus hercynius</name>
    <dbReference type="NCBI Taxonomy" id="593135"/>
    <lineage>
        <taxon>Bacteria</taxon>
        <taxon>Pseudomonadati</taxon>
        <taxon>Pseudomonadota</taxon>
        <taxon>Gammaproteobacteria</taxon>
        <taxon>Orbales</taxon>
        <taxon>Orbaceae</taxon>
        <taxon>Orbus</taxon>
    </lineage>
</organism>
<dbReference type="Pfam" id="PF13460">
    <property type="entry name" value="NAD_binding_10"/>
    <property type="match status" value="1"/>
</dbReference>